<gene>
    <name evidence="2" type="ORF">MACH26_25720</name>
</gene>
<feature type="chain" id="PRO_5041367558" description="Methylamine utilization protein" evidence="1">
    <location>
        <begin position="21"/>
        <end position="211"/>
    </location>
</feature>
<evidence type="ECO:0000313" key="3">
    <source>
        <dbReference type="Proteomes" id="UP001333710"/>
    </source>
</evidence>
<sequence length="211" mass="23147">MKRGYLLLKLLCIFSLVVQAAIASEVTVVDQEGNPVPDVVFTWPSDKPTQAQAQPVVVDQIDRQFVPHVTAIVAGQDVDFPNSDNIRHHVYSFSESNPFEIKLYRNRPVAPINFARPGVVALGCNIHDQMIGYIYVAEPNSAMALTDKNGVVQLPDTGAVSYWHPRMSQTGSKTESLTMSGDENRLLTLSLLPVLQKENTSTFGSGTFGSE</sequence>
<organism evidence="2 3">
    <name type="scientific">Planctobacterium marinum</name>
    <dbReference type="NCBI Taxonomy" id="1631968"/>
    <lineage>
        <taxon>Bacteria</taxon>
        <taxon>Pseudomonadati</taxon>
        <taxon>Pseudomonadota</taxon>
        <taxon>Gammaproteobacteria</taxon>
        <taxon>Alteromonadales</taxon>
        <taxon>Alteromonadaceae</taxon>
        <taxon>Planctobacterium</taxon>
    </lineage>
</organism>
<dbReference type="InterPro" id="IPR034242">
    <property type="entry name" value="MauL"/>
</dbReference>
<dbReference type="AlphaFoldDB" id="A0AA48KPV0"/>
<keyword evidence="1" id="KW-0732">Signal</keyword>
<name>A0AA48KPV0_9ALTE</name>
<reference evidence="2" key="1">
    <citation type="submission" date="2023-01" db="EMBL/GenBank/DDBJ databases">
        <title>Complete genome sequence of Planctobacterium marinum strain Dej080120_11.</title>
        <authorList>
            <person name="Ueki S."/>
            <person name="Maruyama F."/>
        </authorList>
    </citation>
    <scope>NUCLEOTIDE SEQUENCE</scope>
    <source>
        <strain evidence="2">Dej080120_11</strain>
    </source>
</reference>
<dbReference type="KEGG" id="pmaw:MACH26_25720"/>
<evidence type="ECO:0008006" key="4">
    <source>
        <dbReference type="Google" id="ProtNLM"/>
    </source>
</evidence>
<protein>
    <recommendedName>
        <fullName evidence="4">Methylamine utilization protein</fullName>
    </recommendedName>
</protein>
<dbReference type="CDD" id="cd04221">
    <property type="entry name" value="MauL"/>
    <property type="match status" value="1"/>
</dbReference>
<dbReference type="Proteomes" id="UP001333710">
    <property type="component" value="Chromosome"/>
</dbReference>
<dbReference type="EMBL" id="AP027272">
    <property type="protein sequence ID" value="BDX07051.1"/>
    <property type="molecule type" value="Genomic_DNA"/>
</dbReference>
<dbReference type="SUPFAM" id="SSF49503">
    <property type="entry name" value="Cupredoxins"/>
    <property type="match status" value="1"/>
</dbReference>
<evidence type="ECO:0000313" key="2">
    <source>
        <dbReference type="EMBL" id="BDX07051.1"/>
    </source>
</evidence>
<evidence type="ECO:0000256" key="1">
    <source>
        <dbReference type="SAM" id="SignalP"/>
    </source>
</evidence>
<keyword evidence="3" id="KW-1185">Reference proteome</keyword>
<feature type="signal peptide" evidence="1">
    <location>
        <begin position="1"/>
        <end position="20"/>
    </location>
</feature>
<dbReference type="RefSeq" id="WP_338293041.1">
    <property type="nucleotide sequence ID" value="NZ_AP027272.1"/>
</dbReference>
<accession>A0AA48KPV0</accession>
<dbReference type="InterPro" id="IPR008972">
    <property type="entry name" value="Cupredoxin"/>
</dbReference>
<proteinExistence type="predicted"/>
<dbReference type="Gene3D" id="2.60.40.420">
    <property type="entry name" value="Cupredoxins - blue copper proteins"/>
    <property type="match status" value="1"/>
</dbReference>